<dbReference type="Proteomes" id="UP001501747">
    <property type="component" value="Unassembled WGS sequence"/>
</dbReference>
<dbReference type="EMBL" id="BAABAL010000019">
    <property type="protein sequence ID" value="GAA4027019.1"/>
    <property type="molecule type" value="Genomic_DNA"/>
</dbReference>
<dbReference type="RefSeq" id="WP_344882072.1">
    <property type="nucleotide sequence ID" value="NZ_BAABAL010000019.1"/>
</dbReference>
<keyword evidence="1" id="KW-0805">Transcription regulation</keyword>
<dbReference type="Pfam" id="PF00440">
    <property type="entry name" value="TetR_N"/>
    <property type="match status" value="1"/>
</dbReference>
<keyword evidence="7" id="KW-1185">Reference proteome</keyword>
<dbReference type="PANTHER" id="PTHR30055">
    <property type="entry name" value="HTH-TYPE TRANSCRIPTIONAL REGULATOR RUTR"/>
    <property type="match status" value="1"/>
</dbReference>
<evidence type="ECO:0000256" key="3">
    <source>
        <dbReference type="ARBA" id="ARBA00023163"/>
    </source>
</evidence>
<dbReference type="Gene3D" id="1.10.357.10">
    <property type="entry name" value="Tetracycline Repressor, domain 2"/>
    <property type="match status" value="1"/>
</dbReference>
<organism evidence="6 7">
    <name type="scientific">Allokutzneria multivorans</name>
    <dbReference type="NCBI Taxonomy" id="1142134"/>
    <lineage>
        <taxon>Bacteria</taxon>
        <taxon>Bacillati</taxon>
        <taxon>Actinomycetota</taxon>
        <taxon>Actinomycetes</taxon>
        <taxon>Pseudonocardiales</taxon>
        <taxon>Pseudonocardiaceae</taxon>
        <taxon>Allokutzneria</taxon>
    </lineage>
</organism>
<feature type="DNA-binding region" description="H-T-H motif" evidence="4">
    <location>
        <begin position="33"/>
        <end position="52"/>
    </location>
</feature>
<dbReference type="SUPFAM" id="SSF48498">
    <property type="entry name" value="Tetracyclin repressor-like, C-terminal domain"/>
    <property type="match status" value="1"/>
</dbReference>
<comment type="caution">
    <text evidence="6">The sequence shown here is derived from an EMBL/GenBank/DDBJ whole genome shotgun (WGS) entry which is preliminary data.</text>
</comment>
<evidence type="ECO:0000259" key="5">
    <source>
        <dbReference type="PROSITE" id="PS50977"/>
    </source>
</evidence>
<dbReference type="InterPro" id="IPR009057">
    <property type="entry name" value="Homeodomain-like_sf"/>
</dbReference>
<reference evidence="7" key="1">
    <citation type="journal article" date="2019" name="Int. J. Syst. Evol. Microbiol.">
        <title>The Global Catalogue of Microorganisms (GCM) 10K type strain sequencing project: providing services to taxonomists for standard genome sequencing and annotation.</title>
        <authorList>
            <consortium name="The Broad Institute Genomics Platform"/>
            <consortium name="The Broad Institute Genome Sequencing Center for Infectious Disease"/>
            <person name="Wu L."/>
            <person name="Ma J."/>
        </authorList>
    </citation>
    <scope>NUCLEOTIDE SEQUENCE [LARGE SCALE GENOMIC DNA]</scope>
    <source>
        <strain evidence="7">JCM 17342</strain>
    </source>
</reference>
<dbReference type="PROSITE" id="PS01081">
    <property type="entry name" value="HTH_TETR_1"/>
    <property type="match status" value="1"/>
</dbReference>
<dbReference type="InterPro" id="IPR050109">
    <property type="entry name" value="HTH-type_TetR-like_transc_reg"/>
</dbReference>
<accession>A0ABP7TIY0</accession>
<dbReference type="InterPro" id="IPR036271">
    <property type="entry name" value="Tet_transcr_reg_TetR-rel_C_sf"/>
</dbReference>
<protein>
    <recommendedName>
        <fullName evidence="5">HTH tetR-type domain-containing protein</fullName>
    </recommendedName>
</protein>
<keyword evidence="2 4" id="KW-0238">DNA-binding</keyword>
<feature type="domain" description="HTH tetR-type" evidence="5">
    <location>
        <begin position="10"/>
        <end position="70"/>
    </location>
</feature>
<dbReference type="PANTHER" id="PTHR30055:SF234">
    <property type="entry name" value="HTH-TYPE TRANSCRIPTIONAL REGULATOR BETI"/>
    <property type="match status" value="1"/>
</dbReference>
<evidence type="ECO:0000256" key="2">
    <source>
        <dbReference type="ARBA" id="ARBA00023125"/>
    </source>
</evidence>
<evidence type="ECO:0000256" key="1">
    <source>
        <dbReference type="ARBA" id="ARBA00023015"/>
    </source>
</evidence>
<dbReference type="InterPro" id="IPR001647">
    <property type="entry name" value="HTH_TetR"/>
</dbReference>
<dbReference type="SUPFAM" id="SSF46689">
    <property type="entry name" value="Homeodomain-like"/>
    <property type="match status" value="1"/>
</dbReference>
<keyword evidence="3" id="KW-0804">Transcription</keyword>
<proteinExistence type="predicted"/>
<gene>
    <name evidence="6" type="ORF">GCM10022247_59980</name>
</gene>
<sequence>MPAVSEHYRTARRREITEAARRCFARKGFAGTSMSDVFAESGLSAGAVYGYFTSKDQLISAIIDEVLAEVGRSLAPAREDGNLEPLPQVLGRFLHALRSSLADDVPGLAVQVWAEAQRDHTLRGRLADDHRRVREHFARLLELHVERGTVPDGAPVAEMAEILAALGPAFLVQDALLGDLDPDRLTTGFAGLLAVNPGIATG</sequence>
<dbReference type="InterPro" id="IPR023772">
    <property type="entry name" value="DNA-bd_HTH_TetR-type_CS"/>
</dbReference>
<evidence type="ECO:0000313" key="6">
    <source>
        <dbReference type="EMBL" id="GAA4027019.1"/>
    </source>
</evidence>
<dbReference type="PRINTS" id="PR00455">
    <property type="entry name" value="HTHTETR"/>
</dbReference>
<evidence type="ECO:0000313" key="7">
    <source>
        <dbReference type="Proteomes" id="UP001501747"/>
    </source>
</evidence>
<evidence type="ECO:0000256" key="4">
    <source>
        <dbReference type="PROSITE-ProRule" id="PRU00335"/>
    </source>
</evidence>
<dbReference type="PROSITE" id="PS50977">
    <property type="entry name" value="HTH_TETR_2"/>
    <property type="match status" value="1"/>
</dbReference>
<name>A0ABP7TIY0_9PSEU</name>